<keyword evidence="3" id="KW-1185">Reference proteome</keyword>
<keyword evidence="1" id="KW-0853">WD repeat</keyword>
<accession>A0ABQ2V0U3</accession>
<protein>
    <recommendedName>
        <fullName evidence="4">WD domain-containing protein, G-beta repeat-containing protein</fullName>
    </recommendedName>
</protein>
<dbReference type="Gene3D" id="2.130.10.10">
    <property type="entry name" value="YVTN repeat-like/Quinoprotein amine dehydrogenase"/>
    <property type="match status" value="1"/>
</dbReference>
<gene>
    <name evidence="2" type="ORF">GCM10010178_61800</name>
</gene>
<evidence type="ECO:0008006" key="4">
    <source>
        <dbReference type="Google" id="ProtNLM"/>
    </source>
</evidence>
<dbReference type="Pfam" id="PF00400">
    <property type="entry name" value="WD40"/>
    <property type="match status" value="1"/>
</dbReference>
<evidence type="ECO:0000313" key="3">
    <source>
        <dbReference type="Proteomes" id="UP000649573"/>
    </source>
</evidence>
<sequence>MWDVNTQQTWATLRGHAEAVTHVAWMPDGRAVASAGADALLVWPLDLETALRALN</sequence>
<dbReference type="SUPFAM" id="SSF50978">
    <property type="entry name" value="WD40 repeat-like"/>
    <property type="match status" value="1"/>
</dbReference>
<dbReference type="InterPro" id="IPR015943">
    <property type="entry name" value="WD40/YVTN_repeat-like_dom_sf"/>
</dbReference>
<evidence type="ECO:0000313" key="2">
    <source>
        <dbReference type="EMBL" id="GGU61199.1"/>
    </source>
</evidence>
<feature type="repeat" description="WD" evidence="1">
    <location>
        <begin position="13"/>
        <end position="38"/>
    </location>
</feature>
<dbReference type="SMART" id="SM00320">
    <property type="entry name" value="WD40"/>
    <property type="match status" value="1"/>
</dbReference>
<dbReference type="EMBL" id="BMRE01000034">
    <property type="protein sequence ID" value="GGU61199.1"/>
    <property type="molecule type" value="Genomic_DNA"/>
</dbReference>
<dbReference type="InterPro" id="IPR036322">
    <property type="entry name" value="WD40_repeat_dom_sf"/>
</dbReference>
<name>A0ABQ2V0U3_9PSEU</name>
<reference evidence="3" key="1">
    <citation type="journal article" date="2019" name="Int. J. Syst. Evol. Microbiol.">
        <title>The Global Catalogue of Microorganisms (GCM) 10K type strain sequencing project: providing services to taxonomists for standard genome sequencing and annotation.</title>
        <authorList>
            <consortium name="The Broad Institute Genomics Platform"/>
            <consortium name="The Broad Institute Genome Sequencing Center for Infectious Disease"/>
            <person name="Wu L."/>
            <person name="Ma J."/>
        </authorList>
    </citation>
    <scope>NUCLEOTIDE SEQUENCE [LARGE SCALE GENOMIC DNA]</scope>
    <source>
        <strain evidence="3">JCM 3296</strain>
    </source>
</reference>
<proteinExistence type="predicted"/>
<evidence type="ECO:0000256" key="1">
    <source>
        <dbReference type="PROSITE-ProRule" id="PRU00221"/>
    </source>
</evidence>
<organism evidence="2 3">
    <name type="scientific">Lentzea flava</name>
    <dbReference type="NCBI Taxonomy" id="103732"/>
    <lineage>
        <taxon>Bacteria</taxon>
        <taxon>Bacillati</taxon>
        <taxon>Actinomycetota</taxon>
        <taxon>Actinomycetes</taxon>
        <taxon>Pseudonocardiales</taxon>
        <taxon>Pseudonocardiaceae</taxon>
        <taxon>Lentzea</taxon>
    </lineage>
</organism>
<dbReference type="PROSITE" id="PS50082">
    <property type="entry name" value="WD_REPEATS_2"/>
    <property type="match status" value="1"/>
</dbReference>
<dbReference type="Proteomes" id="UP000649573">
    <property type="component" value="Unassembled WGS sequence"/>
</dbReference>
<dbReference type="InterPro" id="IPR001680">
    <property type="entry name" value="WD40_rpt"/>
</dbReference>
<comment type="caution">
    <text evidence="2">The sequence shown here is derived from an EMBL/GenBank/DDBJ whole genome shotgun (WGS) entry which is preliminary data.</text>
</comment>